<evidence type="ECO:0000259" key="13">
    <source>
        <dbReference type="Pfam" id="PF02775"/>
    </source>
</evidence>
<dbReference type="AlphaFoldDB" id="A0A6A4I506"/>
<dbReference type="EMBL" id="ML769421">
    <property type="protein sequence ID" value="KAE9403845.1"/>
    <property type="molecule type" value="Genomic_DNA"/>
</dbReference>
<feature type="domain" description="Thiamine pyrophosphate enzyme N-terminal TPP-binding" evidence="14">
    <location>
        <begin position="1"/>
        <end position="110"/>
    </location>
</feature>
<feature type="domain" description="Thiamine pyrophosphate enzyme TPP-binding" evidence="13">
    <location>
        <begin position="399"/>
        <end position="524"/>
    </location>
</feature>
<evidence type="ECO:0000313" key="16">
    <source>
        <dbReference type="Proteomes" id="UP000799118"/>
    </source>
</evidence>
<gene>
    <name evidence="15" type="ORF">BT96DRAFT_814399</name>
</gene>
<accession>A0A6A4I506</accession>
<keyword evidence="5" id="KW-0210">Decarboxylase</keyword>
<keyword evidence="9" id="KW-0456">Lyase</keyword>
<evidence type="ECO:0000256" key="4">
    <source>
        <dbReference type="ARBA" id="ARBA00022723"/>
    </source>
</evidence>
<keyword evidence="15" id="KW-0670">Pyruvate</keyword>
<dbReference type="GO" id="GO:0000287">
    <property type="term" value="F:magnesium ion binding"/>
    <property type="evidence" value="ECO:0007669"/>
    <property type="project" value="InterPro"/>
</dbReference>
<dbReference type="GO" id="GO:0005634">
    <property type="term" value="C:nucleus"/>
    <property type="evidence" value="ECO:0007669"/>
    <property type="project" value="TreeGrafter"/>
</dbReference>
<evidence type="ECO:0000256" key="11">
    <source>
        <dbReference type="RuleBase" id="RU362132"/>
    </source>
</evidence>
<dbReference type="Pfam" id="PF02776">
    <property type="entry name" value="TPP_enzyme_N"/>
    <property type="match status" value="1"/>
</dbReference>
<evidence type="ECO:0000256" key="2">
    <source>
        <dbReference type="ARBA" id="ARBA00004173"/>
    </source>
</evidence>
<feature type="binding site" evidence="10">
    <location>
        <position position="472"/>
    </location>
    <ligand>
        <name>Mg(2+)</name>
        <dbReference type="ChEBI" id="CHEBI:18420"/>
    </ligand>
</feature>
<comment type="subcellular location">
    <subcellularLocation>
        <location evidence="2">Mitochondrion</location>
    </subcellularLocation>
</comment>
<protein>
    <submittedName>
        <fullName evidence="15">Pyruvate decarboxylase</fullName>
    </submittedName>
</protein>
<comment type="cofactor">
    <cofactor evidence="1">
        <name>thiamine diphosphate</name>
        <dbReference type="ChEBI" id="CHEBI:58937"/>
    </cofactor>
</comment>
<feature type="binding site" evidence="10">
    <location>
        <position position="443"/>
    </location>
    <ligand>
        <name>Mg(2+)</name>
        <dbReference type="ChEBI" id="CHEBI:18420"/>
    </ligand>
</feature>
<dbReference type="GO" id="GO:0004737">
    <property type="term" value="F:pyruvate decarboxylase activity"/>
    <property type="evidence" value="ECO:0007669"/>
    <property type="project" value="TreeGrafter"/>
</dbReference>
<dbReference type="GO" id="GO:0000949">
    <property type="term" value="P:aromatic amino acid family catabolic process to alcohol via Ehrlich pathway"/>
    <property type="evidence" value="ECO:0007669"/>
    <property type="project" value="TreeGrafter"/>
</dbReference>
<feature type="binding site" evidence="10">
    <location>
        <position position="470"/>
    </location>
    <ligand>
        <name>Mg(2+)</name>
        <dbReference type="ChEBI" id="CHEBI:18420"/>
    </ligand>
</feature>
<keyword evidence="4 10" id="KW-0479">Metal-binding</keyword>
<dbReference type="CDD" id="cd07038">
    <property type="entry name" value="TPP_PYR_PDC_IPDC_like"/>
    <property type="match status" value="1"/>
</dbReference>
<dbReference type="Gene3D" id="3.40.50.1220">
    <property type="entry name" value="TPP-binding domain"/>
    <property type="match status" value="1"/>
</dbReference>
<evidence type="ECO:0000259" key="14">
    <source>
        <dbReference type="Pfam" id="PF02776"/>
    </source>
</evidence>
<evidence type="ECO:0000256" key="5">
    <source>
        <dbReference type="ARBA" id="ARBA00022793"/>
    </source>
</evidence>
<dbReference type="InterPro" id="IPR012000">
    <property type="entry name" value="Thiamin_PyroP_enz_cen_dom"/>
</dbReference>
<dbReference type="OrthoDB" id="3970464at2759"/>
<dbReference type="Gene3D" id="3.40.50.970">
    <property type="match status" value="2"/>
</dbReference>
<sequence length="562" mass="61321">MEVGVYLLHRLEELGVKSLFGVPGDFNLGFLDLVEDYPGIEWIGNCNELNAAYAADGYARIKPGSVGAVLTTYGVGELSAINAVAGCYAEIVPVVHIAGFPDLEMQKKKPIMHHTLGDGRYNIYTEAAALITYSQTTLNNPDTAAAEIDRVLSDCALQFRPVYIALPTDVAYLKIASDRLRIPLPRAAAPNSALAESVVIEEIVKLIEQAKGDVAVLVDVGAVRYNVVEEVKAFVEETGFPVYATSMGKSIINEAYERYGGLYIGQLTRPEIKGMIEDAKLILYIGALKSDLNTGNFTTKLDVARTVELHAATTKIKFSEYPGVGMKALLPKLTSALSPFDKSQTLSIHVPKWTYPLPQEADEVISQNWLWSRMREFLKPKDVIVAETGTSAFGVQDIPFPKDAVFVSQILWGSIGWAVGSTLGAALAAREKGLGRTILFIGDGSIQLTVQELSTMLREGLTPIIFILNNTGYTIERAIRGENRKYNDVANWGWTSLMKALGDVDGTRSKSYTVKTKTELDSLLNDEAFANAGVMQLVEIGGMRKFDAPYVLKVSTGKGETW</sequence>
<dbReference type="SUPFAM" id="SSF52467">
    <property type="entry name" value="DHS-like NAD/FAD-binding domain"/>
    <property type="match status" value="1"/>
</dbReference>
<dbReference type="Pfam" id="PF00205">
    <property type="entry name" value="TPP_enzyme_M"/>
    <property type="match status" value="1"/>
</dbReference>
<dbReference type="PANTHER" id="PTHR43452:SF30">
    <property type="entry name" value="PYRUVATE DECARBOXYLASE ISOZYME 1-RELATED"/>
    <property type="match status" value="1"/>
</dbReference>
<dbReference type="InterPro" id="IPR011766">
    <property type="entry name" value="TPP_enzyme_TPP-bd"/>
</dbReference>
<evidence type="ECO:0000256" key="1">
    <source>
        <dbReference type="ARBA" id="ARBA00001964"/>
    </source>
</evidence>
<dbReference type="SUPFAM" id="SSF52518">
    <property type="entry name" value="Thiamin diphosphate-binding fold (THDP-binding)"/>
    <property type="match status" value="2"/>
</dbReference>
<comment type="similarity">
    <text evidence="3 11">Belongs to the TPP enzyme family.</text>
</comment>
<evidence type="ECO:0000256" key="9">
    <source>
        <dbReference type="ARBA" id="ARBA00023239"/>
    </source>
</evidence>
<keyword evidence="16" id="KW-1185">Reference proteome</keyword>
<evidence type="ECO:0000256" key="7">
    <source>
        <dbReference type="ARBA" id="ARBA00023052"/>
    </source>
</evidence>
<organism evidence="15 16">
    <name type="scientific">Gymnopus androsaceus JB14</name>
    <dbReference type="NCBI Taxonomy" id="1447944"/>
    <lineage>
        <taxon>Eukaryota</taxon>
        <taxon>Fungi</taxon>
        <taxon>Dikarya</taxon>
        <taxon>Basidiomycota</taxon>
        <taxon>Agaricomycotina</taxon>
        <taxon>Agaricomycetes</taxon>
        <taxon>Agaricomycetidae</taxon>
        <taxon>Agaricales</taxon>
        <taxon>Marasmiineae</taxon>
        <taxon>Omphalotaceae</taxon>
        <taxon>Gymnopus</taxon>
    </lineage>
</organism>
<dbReference type="InterPro" id="IPR029035">
    <property type="entry name" value="DHS-like_NAD/FAD-binding_dom"/>
</dbReference>
<dbReference type="GO" id="GO:0030976">
    <property type="term" value="F:thiamine pyrophosphate binding"/>
    <property type="evidence" value="ECO:0007669"/>
    <property type="project" value="InterPro"/>
</dbReference>
<dbReference type="FunFam" id="3.40.50.970:FF:000019">
    <property type="entry name" value="Pyruvate decarboxylase isozyme"/>
    <property type="match status" value="1"/>
</dbReference>
<dbReference type="PANTHER" id="PTHR43452">
    <property type="entry name" value="PYRUVATE DECARBOXYLASE"/>
    <property type="match status" value="1"/>
</dbReference>
<dbReference type="Pfam" id="PF02775">
    <property type="entry name" value="TPP_enzyme_C"/>
    <property type="match status" value="1"/>
</dbReference>
<evidence type="ECO:0000256" key="3">
    <source>
        <dbReference type="ARBA" id="ARBA00007812"/>
    </source>
</evidence>
<dbReference type="Proteomes" id="UP000799118">
    <property type="component" value="Unassembled WGS sequence"/>
</dbReference>
<keyword evidence="6 10" id="KW-0460">Magnesium</keyword>
<evidence type="ECO:0000256" key="8">
    <source>
        <dbReference type="ARBA" id="ARBA00023128"/>
    </source>
</evidence>
<dbReference type="InterPro" id="IPR047213">
    <property type="entry name" value="TPP_PYR_PDC_IPDC-like"/>
</dbReference>
<evidence type="ECO:0000259" key="12">
    <source>
        <dbReference type="Pfam" id="PF00205"/>
    </source>
</evidence>
<evidence type="ECO:0000256" key="6">
    <source>
        <dbReference type="ARBA" id="ARBA00022842"/>
    </source>
</evidence>
<proteinExistence type="inferred from homology"/>
<dbReference type="InterPro" id="IPR047214">
    <property type="entry name" value="TPP_PDC_IPDC"/>
</dbReference>
<dbReference type="InterPro" id="IPR012001">
    <property type="entry name" value="Thiamin_PyroP_enz_TPP-bd_dom"/>
</dbReference>
<comment type="cofactor">
    <cofactor evidence="10">
        <name>Mg(2+)</name>
        <dbReference type="ChEBI" id="CHEBI:18420"/>
    </cofactor>
    <text evidence="10">Binds 1 Mg(2+) per subunit.</text>
</comment>
<keyword evidence="7 11" id="KW-0786">Thiamine pyrophosphate</keyword>
<dbReference type="GO" id="GO:0005739">
    <property type="term" value="C:mitochondrion"/>
    <property type="evidence" value="ECO:0007669"/>
    <property type="project" value="UniProtKB-SubCell"/>
</dbReference>
<keyword evidence="8" id="KW-0496">Mitochondrion</keyword>
<dbReference type="CDD" id="cd02005">
    <property type="entry name" value="TPP_PDC_IPDC"/>
    <property type="match status" value="1"/>
</dbReference>
<dbReference type="InterPro" id="IPR029061">
    <property type="entry name" value="THDP-binding"/>
</dbReference>
<reference evidence="15" key="1">
    <citation type="journal article" date="2019" name="Environ. Microbiol.">
        <title>Fungal ecological strategies reflected in gene transcription - a case study of two litter decomposers.</title>
        <authorList>
            <person name="Barbi F."/>
            <person name="Kohler A."/>
            <person name="Barry K."/>
            <person name="Baskaran P."/>
            <person name="Daum C."/>
            <person name="Fauchery L."/>
            <person name="Ihrmark K."/>
            <person name="Kuo A."/>
            <person name="LaButti K."/>
            <person name="Lipzen A."/>
            <person name="Morin E."/>
            <person name="Grigoriev I.V."/>
            <person name="Henrissat B."/>
            <person name="Lindahl B."/>
            <person name="Martin F."/>
        </authorList>
    </citation>
    <scope>NUCLEOTIDE SEQUENCE</scope>
    <source>
        <strain evidence="15">JB14</strain>
    </source>
</reference>
<dbReference type="InterPro" id="IPR012110">
    <property type="entry name" value="PDC/IPDC-like"/>
</dbReference>
<feature type="domain" description="Thiamine pyrophosphate enzyme central" evidence="12">
    <location>
        <begin position="200"/>
        <end position="316"/>
    </location>
</feature>
<name>A0A6A4I506_9AGAR</name>
<dbReference type="FunFam" id="3.40.50.970:FF:000024">
    <property type="entry name" value="Pyruvate decarboxylase isozyme"/>
    <property type="match status" value="1"/>
</dbReference>
<dbReference type="PIRSF" id="PIRSF036565">
    <property type="entry name" value="Pyruvt_ip_decrb"/>
    <property type="match status" value="1"/>
</dbReference>
<evidence type="ECO:0000313" key="15">
    <source>
        <dbReference type="EMBL" id="KAE9403845.1"/>
    </source>
</evidence>
<evidence type="ECO:0000256" key="10">
    <source>
        <dbReference type="PIRSR" id="PIRSR036565-2"/>
    </source>
</evidence>
<dbReference type="GO" id="GO:0005829">
    <property type="term" value="C:cytosol"/>
    <property type="evidence" value="ECO:0007669"/>
    <property type="project" value="TreeGrafter"/>
</dbReference>